<dbReference type="RefSeq" id="WP_323262262.1">
    <property type="nucleotide sequence ID" value="NZ_JAYGIE010000079.1"/>
</dbReference>
<evidence type="ECO:0000313" key="2">
    <source>
        <dbReference type="EMBL" id="MEA5478877.1"/>
    </source>
</evidence>
<keyword evidence="1" id="KW-1133">Transmembrane helix</keyword>
<name>A0ABU5TKV1_9CYAN</name>
<organism evidence="2 3">
    <name type="scientific">Pseudanabaena galeata UHCC 0370</name>
    <dbReference type="NCBI Taxonomy" id="3110310"/>
    <lineage>
        <taxon>Bacteria</taxon>
        <taxon>Bacillati</taxon>
        <taxon>Cyanobacteriota</taxon>
        <taxon>Cyanophyceae</taxon>
        <taxon>Pseudanabaenales</taxon>
        <taxon>Pseudanabaenaceae</taxon>
        <taxon>Pseudanabaena</taxon>
    </lineage>
</organism>
<protein>
    <recommendedName>
        <fullName evidence="4">Transposase</fullName>
    </recommendedName>
</protein>
<keyword evidence="3" id="KW-1185">Reference proteome</keyword>
<keyword evidence="1" id="KW-0812">Transmembrane</keyword>
<proteinExistence type="predicted"/>
<dbReference type="Proteomes" id="UP001301388">
    <property type="component" value="Unassembled WGS sequence"/>
</dbReference>
<gene>
    <name evidence="2" type="ORF">VB774_14715</name>
</gene>
<accession>A0ABU5TKV1</accession>
<feature type="transmembrane region" description="Helical" evidence="1">
    <location>
        <begin position="6"/>
        <end position="25"/>
    </location>
</feature>
<reference evidence="2 3" key="1">
    <citation type="submission" date="2023-12" db="EMBL/GenBank/DDBJ databases">
        <title>Baltic Sea Cyanobacteria.</title>
        <authorList>
            <person name="Delbaje E."/>
            <person name="Fewer D.P."/>
            <person name="Shishido T.K."/>
        </authorList>
    </citation>
    <scope>NUCLEOTIDE SEQUENCE [LARGE SCALE GENOMIC DNA]</scope>
    <source>
        <strain evidence="2 3">UHCC 0370</strain>
    </source>
</reference>
<comment type="caution">
    <text evidence="2">The sequence shown here is derived from an EMBL/GenBank/DDBJ whole genome shotgun (WGS) entry which is preliminary data.</text>
</comment>
<keyword evidence="1" id="KW-0472">Membrane</keyword>
<sequence length="63" mass="7154">MTAIAFLVLNYITAVVHICNILFGLPKDKIQKPVTHAARSPQVCNLVFNYAQLPNLKPYKYLH</sequence>
<evidence type="ECO:0000256" key="1">
    <source>
        <dbReference type="SAM" id="Phobius"/>
    </source>
</evidence>
<evidence type="ECO:0000313" key="3">
    <source>
        <dbReference type="Proteomes" id="UP001301388"/>
    </source>
</evidence>
<evidence type="ECO:0008006" key="4">
    <source>
        <dbReference type="Google" id="ProtNLM"/>
    </source>
</evidence>
<dbReference type="EMBL" id="JAYGIE010000079">
    <property type="protein sequence ID" value="MEA5478877.1"/>
    <property type="molecule type" value="Genomic_DNA"/>
</dbReference>